<keyword evidence="8" id="KW-0830">Ubiquinone</keyword>
<accession>A0A832YZA2</accession>
<dbReference type="Proteomes" id="UP000605805">
    <property type="component" value="Unassembled WGS sequence"/>
</dbReference>
<keyword evidence="3" id="KW-0004">4Fe-4S</keyword>
<dbReference type="PANTHER" id="PTHR42989:SF1">
    <property type="entry name" value="FORMATE HYDROGENLYASE SUBUNIT 7-RELATED"/>
    <property type="match status" value="1"/>
</dbReference>
<evidence type="ECO:0000256" key="1">
    <source>
        <dbReference type="ARBA" id="ARBA00001966"/>
    </source>
</evidence>
<keyword evidence="4" id="KW-0479">Metal-binding</keyword>
<evidence type="ECO:0000256" key="4">
    <source>
        <dbReference type="ARBA" id="ARBA00022723"/>
    </source>
</evidence>
<dbReference type="EMBL" id="DQTV01000077">
    <property type="protein sequence ID" value="HIP57267.1"/>
    <property type="molecule type" value="Genomic_DNA"/>
</dbReference>
<comment type="similarity">
    <text evidence="2">Belongs to the complex I 20 kDa subunit family.</text>
</comment>
<dbReference type="PANTHER" id="PTHR42989">
    <property type="entry name" value="HYDROGENASE-4 COMPONENT I"/>
    <property type="match status" value="1"/>
</dbReference>
<dbReference type="SUPFAM" id="SSF56770">
    <property type="entry name" value="HydA/Nqo6-like"/>
    <property type="match status" value="1"/>
</dbReference>
<evidence type="ECO:0000256" key="3">
    <source>
        <dbReference type="ARBA" id="ARBA00022485"/>
    </source>
</evidence>
<evidence type="ECO:0000259" key="7">
    <source>
        <dbReference type="Pfam" id="PF01058"/>
    </source>
</evidence>
<dbReference type="InterPro" id="IPR052375">
    <property type="entry name" value="Complex_I_20kDa-like"/>
</dbReference>
<organism evidence="8 9">
    <name type="scientific">Ignisphaera aggregans</name>
    <dbReference type="NCBI Taxonomy" id="334771"/>
    <lineage>
        <taxon>Archaea</taxon>
        <taxon>Thermoproteota</taxon>
        <taxon>Thermoprotei</taxon>
        <taxon>Desulfurococcales</taxon>
        <taxon>Desulfurococcaceae</taxon>
        <taxon>Ignisphaera</taxon>
    </lineage>
</organism>
<dbReference type="Pfam" id="PF01058">
    <property type="entry name" value="Oxidored_q6"/>
    <property type="match status" value="1"/>
</dbReference>
<evidence type="ECO:0000313" key="9">
    <source>
        <dbReference type="Proteomes" id="UP000605805"/>
    </source>
</evidence>
<comment type="cofactor">
    <cofactor evidence="1">
        <name>[4Fe-4S] cluster</name>
        <dbReference type="ChEBI" id="CHEBI:49883"/>
    </cofactor>
</comment>
<evidence type="ECO:0000313" key="8">
    <source>
        <dbReference type="EMBL" id="HIP57267.1"/>
    </source>
</evidence>
<dbReference type="GO" id="GO:0046872">
    <property type="term" value="F:metal ion binding"/>
    <property type="evidence" value="ECO:0007669"/>
    <property type="project" value="UniProtKB-KW"/>
</dbReference>
<comment type="caution">
    <text evidence="8">The sequence shown here is derived from an EMBL/GenBank/DDBJ whole genome shotgun (WGS) entry which is preliminary data.</text>
</comment>
<keyword evidence="5" id="KW-0408">Iron</keyword>
<protein>
    <submittedName>
        <fullName evidence="8">NADH:ubiquinone oxidoreductase</fullName>
    </submittedName>
</protein>
<proteinExistence type="inferred from homology"/>
<evidence type="ECO:0000256" key="6">
    <source>
        <dbReference type="ARBA" id="ARBA00023014"/>
    </source>
</evidence>
<name>A0A832YZA2_9CREN</name>
<evidence type="ECO:0000256" key="5">
    <source>
        <dbReference type="ARBA" id="ARBA00023004"/>
    </source>
</evidence>
<keyword evidence="6" id="KW-0411">Iron-sulfur</keyword>
<dbReference type="Gene3D" id="3.40.50.12280">
    <property type="match status" value="1"/>
</dbReference>
<dbReference type="GO" id="GO:0051539">
    <property type="term" value="F:4 iron, 4 sulfur cluster binding"/>
    <property type="evidence" value="ECO:0007669"/>
    <property type="project" value="UniProtKB-KW"/>
</dbReference>
<sequence length="159" mass="17164">MSKAFKRLKRSVMGFHLNTGSCNGCDIELLDVVTPYFDVERFGVKLVGSPRHADVAILTGPITIKTLSKVVRALEAMPRPRLVLVVGACAVGGGIWFDPYSTLGGFAAIANVLSRMGIHIDRVAYVPGCPARPEATIHGIAVLLGWAERKVSYVRVKAF</sequence>
<evidence type="ECO:0000256" key="2">
    <source>
        <dbReference type="ARBA" id="ARBA00009173"/>
    </source>
</evidence>
<gene>
    <name evidence="8" type="ORF">EYH02_04275</name>
</gene>
<feature type="domain" description="NADH:ubiquinone oxidoreductase-like 20kDa subunit" evidence="7">
    <location>
        <begin position="22"/>
        <end position="141"/>
    </location>
</feature>
<dbReference type="AlphaFoldDB" id="A0A832YZA2"/>
<dbReference type="InterPro" id="IPR006137">
    <property type="entry name" value="NADH_UbQ_OxRdtase-like_20kDa"/>
</dbReference>
<reference evidence="8" key="1">
    <citation type="journal article" date="2020" name="ISME J.">
        <title>Gammaproteobacteria mediating utilization of methyl-, sulfur- and petroleum organic compounds in deep ocean hydrothermal plumes.</title>
        <authorList>
            <person name="Zhou Z."/>
            <person name="Liu Y."/>
            <person name="Pan J."/>
            <person name="Cron B.R."/>
            <person name="Toner B.M."/>
            <person name="Anantharaman K."/>
            <person name="Breier J.A."/>
            <person name="Dick G.J."/>
            <person name="Li M."/>
        </authorList>
    </citation>
    <scope>NUCLEOTIDE SEQUENCE</scope>
    <source>
        <strain evidence="8">SZUA-1435</strain>
    </source>
</reference>